<feature type="region of interest" description="Disordered" evidence="1">
    <location>
        <begin position="60"/>
        <end position="88"/>
    </location>
</feature>
<evidence type="ECO:0000313" key="2">
    <source>
        <dbReference type="EMBL" id="ODQ70538.1"/>
    </source>
</evidence>
<organism evidence="2 3">
    <name type="scientific">Lipomyces starkeyi NRRL Y-11557</name>
    <dbReference type="NCBI Taxonomy" id="675824"/>
    <lineage>
        <taxon>Eukaryota</taxon>
        <taxon>Fungi</taxon>
        <taxon>Dikarya</taxon>
        <taxon>Ascomycota</taxon>
        <taxon>Saccharomycotina</taxon>
        <taxon>Lipomycetes</taxon>
        <taxon>Lipomycetales</taxon>
        <taxon>Lipomycetaceae</taxon>
        <taxon>Lipomyces</taxon>
    </lineage>
</organism>
<evidence type="ECO:0000313" key="3">
    <source>
        <dbReference type="Proteomes" id="UP000094385"/>
    </source>
</evidence>
<reference evidence="2 3" key="1">
    <citation type="journal article" date="2016" name="Proc. Natl. Acad. Sci. U.S.A.">
        <title>Comparative genomics of biotechnologically important yeasts.</title>
        <authorList>
            <person name="Riley R."/>
            <person name="Haridas S."/>
            <person name="Wolfe K.H."/>
            <person name="Lopes M.R."/>
            <person name="Hittinger C.T."/>
            <person name="Goeker M."/>
            <person name="Salamov A.A."/>
            <person name="Wisecaver J.H."/>
            <person name="Long T.M."/>
            <person name="Calvey C.H."/>
            <person name="Aerts A.L."/>
            <person name="Barry K.W."/>
            <person name="Choi C."/>
            <person name="Clum A."/>
            <person name="Coughlan A.Y."/>
            <person name="Deshpande S."/>
            <person name="Douglass A.P."/>
            <person name="Hanson S.J."/>
            <person name="Klenk H.-P."/>
            <person name="LaButti K.M."/>
            <person name="Lapidus A."/>
            <person name="Lindquist E.A."/>
            <person name="Lipzen A.M."/>
            <person name="Meier-Kolthoff J.P."/>
            <person name="Ohm R.A."/>
            <person name="Otillar R.P."/>
            <person name="Pangilinan J.L."/>
            <person name="Peng Y."/>
            <person name="Rokas A."/>
            <person name="Rosa C.A."/>
            <person name="Scheuner C."/>
            <person name="Sibirny A.A."/>
            <person name="Slot J.C."/>
            <person name="Stielow J.B."/>
            <person name="Sun H."/>
            <person name="Kurtzman C.P."/>
            <person name="Blackwell M."/>
            <person name="Grigoriev I.V."/>
            <person name="Jeffries T.W."/>
        </authorList>
    </citation>
    <scope>NUCLEOTIDE SEQUENCE [LARGE SCALE GENOMIC DNA]</scope>
    <source>
        <strain evidence="2 3">NRRL Y-11557</strain>
    </source>
</reference>
<gene>
    <name evidence="2" type="ORF">LIPSTDRAFT_74853</name>
</gene>
<name>A0A1E3PZ19_LIPST</name>
<dbReference type="Proteomes" id="UP000094385">
    <property type="component" value="Unassembled WGS sequence"/>
</dbReference>
<dbReference type="AlphaFoldDB" id="A0A1E3PZ19"/>
<protein>
    <submittedName>
        <fullName evidence="2">Uncharacterized protein</fullName>
    </submittedName>
</protein>
<dbReference type="EMBL" id="KV454300">
    <property type="protein sequence ID" value="ODQ70538.1"/>
    <property type="molecule type" value="Genomic_DNA"/>
</dbReference>
<keyword evidence="3" id="KW-1185">Reference proteome</keyword>
<accession>A0A1E3PZ19</accession>
<feature type="compositionally biased region" description="Polar residues" evidence="1">
    <location>
        <begin position="65"/>
        <end position="80"/>
    </location>
</feature>
<evidence type="ECO:0000256" key="1">
    <source>
        <dbReference type="SAM" id="MobiDB-lite"/>
    </source>
</evidence>
<sequence>MRKLPRNENTELLTQQSQSQILQQNLLSTQHLTREDQQSPQSSLLQQPLQLLTTSPQLQLAHAQRQVTTQEKGQGHTQGHSAHLPGIQ</sequence>
<proteinExistence type="predicted"/>